<evidence type="ECO:0008006" key="3">
    <source>
        <dbReference type="Google" id="ProtNLM"/>
    </source>
</evidence>
<proteinExistence type="predicted"/>
<dbReference type="EMBL" id="DRIG01000090">
    <property type="protein sequence ID" value="HEC79137.1"/>
    <property type="molecule type" value="Genomic_DNA"/>
</dbReference>
<evidence type="ECO:0000313" key="1">
    <source>
        <dbReference type="EMBL" id="HEC79137.1"/>
    </source>
</evidence>
<sequence length="355" mass="41037">MKKYVLLVFIFLFCNKLPIGEDELNQRGEFDAQEFELTRYNTLTEYDKFAELGKSYNLIIGKNSDYESRLLLRFNFPDSSYQGLDEIKLILKRNKDFEGDTLKFSVHLVEHEFNEAEANWYLRTETDWWDSAGGDFKEDSLRLAEITGDSVVVRFNYLELEEIRAVEGLILIPEESGFAYFSSKESGTGPQFILEKNNEVTPIVLDADCHIMRGPEPFYIENWLGSGVPFRNYAKFVFDSLLLDKRAIYAELSFRIEKYFAMRDSVEIGIKELLEPIDDFDTPTGSFIAIDKFAVTDTIFKIDIVRHIQRIIEHPDSNFGFFIILTPENYDLANFKIVDGSHRLTVGYVSPPGGR</sequence>
<reference evidence="1" key="1">
    <citation type="journal article" date="2020" name="mSystems">
        <title>Genome- and Community-Level Interaction Insights into Carbon Utilization and Element Cycling Functions of Hydrothermarchaeota in Hydrothermal Sediment.</title>
        <authorList>
            <person name="Zhou Z."/>
            <person name="Liu Y."/>
            <person name="Xu W."/>
            <person name="Pan J."/>
            <person name="Luo Z.H."/>
            <person name="Li M."/>
        </authorList>
    </citation>
    <scope>NUCLEOTIDE SEQUENCE</scope>
    <source>
        <strain evidence="1">HyVt-388</strain>
    </source>
</reference>
<evidence type="ECO:0000313" key="2">
    <source>
        <dbReference type="Proteomes" id="UP000885826"/>
    </source>
</evidence>
<protein>
    <recommendedName>
        <fullName evidence="3">DNRLRE domain-containing protein</fullName>
    </recommendedName>
</protein>
<comment type="caution">
    <text evidence="1">The sequence shown here is derived from an EMBL/GenBank/DDBJ whole genome shotgun (WGS) entry which is preliminary data.</text>
</comment>
<dbReference type="Proteomes" id="UP000885826">
    <property type="component" value="Unassembled WGS sequence"/>
</dbReference>
<gene>
    <name evidence="1" type="ORF">ENI34_08370</name>
</gene>
<dbReference type="AlphaFoldDB" id="A0A9C9K0J2"/>
<organism evidence="1 2">
    <name type="scientific">candidate division WOR-3 bacterium</name>
    <dbReference type="NCBI Taxonomy" id="2052148"/>
    <lineage>
        <taxon>Bacteria</taxon>
        <taxon>Bacteria division WOR-3</taxon>
    </lineage>
</organism>
<accession>A0A9C9K0J2</accession>
<name>A0A9C9K0J2_UNCW3</name>